<dbReference type="SUPFAM" id="SSF89392">
    <property type="entry name" value="Prokaryotic lipoproteins and lipoprotein localization factors"/>
    <property type="match status" value="1"/>
</dbReference>
<reference evidence="2" key="2">
    <citation type="submission" date="2020-09" db="EMBL/GenBank/DDBJ databases">
        <authorList>
            <person name="Sun Q."/>
            <person name="Zhou Y."/>
        </authorList>
    </citation>
    <scope>NUCLEOTIDE SEQUENCE</scope>
    <source>
        <strain evidence="2">CGMCC 4.7272</strain>
    </source>
</reference>
<keyword evidence="3" id="KW-1185">Reference proteome</keyword>
<dbReference type="AlphaFoldDB" id="A0A917KWJ0"/>
<dbReference type="Proteomes" id="UP000625682">
    <property type="component" value="Unassembled WGS sequence"/>
</dbReference>
<evidence type="ECO:0000313" key="2">
    <source>
        <dbReference type="EMBL" id="GGJ30671.1"/>
    </source>
</evidence>
<feature type="region of interest" description="Disordered" evidence="1">
    <location>
        <begin position="292"/>
        <end position="311"/>
    </location>
</feature>
<accession>A0A917KWJ0</accession>
<name>A0A917KWJ0_9ACTN</name>
<protein>
    <submittedName>
        <fullName evidence="2">Lipoprotein</fullName>
    </submittedName>
</protein>
<dbReference type="InterPro" id="IPR029046">
    <property type="entry name" value="LolA/LolB/LppX"/>
</dbReference>
<evidence type="ECO:0000256" key="1">
    <source>
        <dbReference type="SAM" id="MobiDB-lite"/>
    </source>
</evidence>
<evidence type="ECO:0000313" key="3">
    <source>
        <dbReference type="Proteomes" id="UP000625682"/>
    </source>
</evidence>
<comment type="caution">
    <text evidence="2">The sequence shown here is derived from an EMBL/GenBank/DDBJ whole genome shotgun (WGS) entry which is preliminary data.</text>
</comment>
<dbReference type="Gene3D" id="2.50.20.20">
    <property type="match status" value="1"/>
</dbReference>
<organism evidence="2 3">
    <name type="scientific">Streptomyces lacrimifluminis</name>
    <dbReference type="NCBI Taxonomy" id="1500077"/>
    <lineage>
        <taxon>Bacteria</taxon>
        <taxon>Bacillati</taxon>
        <taxon>Actinomycetota</taxon>
        <taxon>Actinomycetes</taxon>
        <taxon>Kitasatosporales</taxon>
        <taxon>Streptomycetaceae</taxon>
        <taxon>Streptomyces</taxon>
    </lineage>
</organism>
<sequence length="311" mass="32767">MYEGVGDRMRDSGIRGIQGLRREVRPVAATAVLVALGVAMSACSLSGAPDDGDTGQTRGADRLDTRTAAALHAVEKATDRAGSARVSSSSVMGDLLSMRTAGVLGWAGEPVGRLSITYTGGELAESMRALNSSSMEARLLPDAYYAKVGDKFAARMQGKHWIRYDYDDLADLPGGSGTYLKDQLRNTAPIQPVKLLLASGDVRRAGTETVRGERTTHYSGAVEVAALADSALKDQLVQAGVTTETVDIWVNDRNLLVKKVERGELSSGRMSSTAYYSEYGVKAAVTAPEGGDTADFKDLLGNSEASSAPPG</sequence>
<keyword evidence="2" id="KW-0449">Lipoprotein</keyword>
<proteinExistence type="predicted"/>
<dbReference type="EMBL" id="BMMU01000008">
    <property type="protein sequence ID" value="GGJ30671.1"/>
    <property type="molecule type" value="Genomic_DNA"/>
</dbReference>
<gene>
    <name evidence="2" type="ORF">GCM10012282_29110</name>
</gene>
<reference evidence="2" key="1">
    <citation type="journal article" date="2014" name="Int. J. Syst. Evol. Microbiol.">
        <title>Complete genome sequence of Corynebacterium casei LMG S-19264T (=DSM 44701T), isolated from a smear-ripened cheese.</title>
        <authorList>
            <consortium name="US DOE Joint Genome Institute (JGI-PGF)"/>
            <person name="Walter F."/>
            <person name="Albersmeier A."/>
            <person name="Kalinowski J."/>
            <person name="Ruckert C."/>
        </authorList>
    </citation>
    <scope>NUCLEOTIDE SEQUENCE</scope>
    <source>
        <strain evidence="2">CGMCC 4.7272</strain>
    </source>
</reference>